<dbReference type="GO" id="GO:0022857">
    <property type="term" value="F:transmembrane transporter activity"/>
    <property type="evidence" value="ECO:0007669"/>
    <property type="project" value="InterPro"/>
</dbReference>
<evidence type="ECO:0000313" key="8">
    <source>
        <dbReference type="EMBL" id="PRZ44002.1"/>
    </source>
</evidence>
<evidence type="ECO:0000256" key="1">
    <source>
        <dbReference type="ARBA" id="ARBA00004651"/>
    </source>
</evidence>
<keyword evidence="3 7" id="KW-0812">Transmembrane</keyword>
<evidence type="ECO:0000256" key="4">
    <source>
        <dbReference type="ARBA" id="ARBA00022989"/>
    </source>
</evidence>
<comment type="subcellular location">
    <subcellularLocation>
        <location evidence="1">Cell membrane</location>
        <topology evidence="1">Multi-pass membrane protein</topology>
    </subcellularLocation>
</comment>
<feature type="transmembrane region" description="Helical" evidence="7">
    <location>
        <begin position="119"/>
        <end position="142"/>
    </location>
</feature>
<accession>A0A2T1A5W5</accession>
<name>A0A2T1A5W5_9ACTN</name>
<protein>
    <submittedName>
        <fullName evidence="8">Monosaccharide ABC transporter membrane protein (CUT2 family)</fullName>
    </submittedName>
</protein>
<comment type="caution">
    <text evidence="8">The sequence shown here is derived from an EMBL/GenBank/DDBJ whole genome shotgun (WGS) entry which is preliminary data.</text>
</comment>
<keyword evidence="9" id="KW-1185">Reference proteome</keyword>
<evidence type="ECO:0000256" key="3">
    <source>
        <dbReference type="ARBA" id="ARBA00022692"/>
    </source>
</evidence>
<feature type="transmembrane region" description="Helical" evidence="7">
    <location>
        <begin position="269"/>
        <end position="286"/>
    </location>
</feature>
<keyword evidence="5 7" id="KW-0472">Membrane</keyword>
<evidence type="ECO:0000256" key="7">
    <source>
        <dbReference type="SAM" id="Phobius"/>
    </source>
</evidence>
<feature type="transmembrane region" description="Helical" evidence="7">
    <location>
        <begin position="95"/>
        <end position="113"/>
    </location>
</feature>
<dbReference type="RefSeq" id="WP_106347063.1">
    <property type="nucleotide sequence ID" value="NZ_PVUE01000001.1"/>
</dbReference>
<reference evidence="8 9" key="1">
    <citation type="submission" date="2018-03" db="EMBL/GenBank/DDBJ databases">
        <title>Genomic Encyclopedia of Archaeal and Bacterial Type Strains, Phase II (KMG-II): from individual species to whole genera.</title>
        <authorList>
            <person name="Goeker M."/>
        </authorList>
    </citation>
    <scope>NUCLEOTIDE SEQUENCE [LARGE SCALE GENOMIC DNA]</scope>
    <source>
        <strain evidence="8 9">DSM 100065</strain>
    </source>
</reference>
<dbReference type="Pfam" id="PF02653">
    <property type="entry name" value="BPD_transp_2"/>
    <property type="match status" value="1"/>
</dbReference>
<feature type="transmembrane region" description="Helical" evidence="7">
    <location>
        <begin position="40"/>
        <end position="57"/>
    </location>
</feature>
<dbReference type="AlphaFoldDB" id="A0A2T1A5W5"/>
<proteinExistence type="predicted"/>
<dbReference type="GO" id="GO:0005886">
    <property type="term" value="C:plasma membrane"/>
    <property type="evidence" value="ECO:0007669"/>
    <property type="project" value="UniProtKB-SubCell"/>
</dbReference>
<evidence type="ECO:0000256" key="6">
    <source>
        <dbReference type="SAM" id="MobiDB-lite"/>
    </source>
</evidence>
<feature type="transmembrane region" description="Helical" evidence="7">
    <location>
        <begin position="187"/>
        <end position="208"/>
    </location>
</feature>
<keyword evidence="4 7" id="KW-1133">Transmembrane helix</keyword>
<feature type="transmembrane region" description="Helical" evidence="7">
    <location>
        <begin position="149"/>
        <end position="167"/>
    </location>
</feature>
<organism evidence="8 9">
    <name type="scientific">Antricoccus suffuscus</name>
    <dbReference type="NCBI Taxonomy" id="1629062"/>
    <lineage>
        <taxon>Bacteria</taxon>
        <taxon>Bacillati</taxon>
        <taxon>Actinomycetota</taxon>
        <taxon>Actinomycetes</taxon>
        <taxon>Geodermatophilales</taxon>
        <taxon>Antricoccaceae</taxon>
        <taxon>Antricoccus</taxon>
    </lineage>
</organism>
<evidence type="ECO:0000256" key="2">
    <source>
        <dbReference type="ARBA" id="ARBA00022475"/>
    </source>
</evidence>
<evidence type="ECO:0000313" key="9">
    <source>
        <dbReference type="Proteomes" id="UP000237752"/>
    </source>
</evidence>
<feature type="transmembrane region" description="Helical" evidence="7">
    <location>
        <begin position="242"/>
        <end position="263"/>
    </location>
</feature>
<dbReference type="PANTHER" id="PTHR32196">
    <property type="entry name" value="ABC TRANSPORTER PERMEASE PROTEIN YPHD-RELATED-RELATED"/>
    <property type="match status" value="1"/>
</dbReference>
<keyword evidence="2" id="KW-1003">Cell membrane</keyword>
<dbReference type="OrthoDB" id="3676653at2"/>
<feature type="region of interest" description="Disordered" evidence="6">
    <location>
        <begin position="1"/>
        <end position="23"/>
    </location>
</feature>
<gene>
    <name evidence="8" type="ORF">CLV47_101126</name>
</gene>
<feature type="transmembrane region" description="Helical" evidence="7">
    <location>
        <begin position="298"/>
        <end position="316"/>
    </location>
</feature>
<evidence type="ECO:0000256" key="5">
    <source>
        <dbReference type="ARBA" id="ARBA00023136"/>
    </source>
</evidence>
<dbReference type="EMBL" id="PVUE01000001">
    <property type="protein sequence ID" value="PRZ44002.1"/>
    <property type="molecule type" value="Genomic_DNA"/>
</dbReference>
<dbReference type="Proteomes" id="UP000237752">
    <property type="component" value="Unassembled WGS sequence"/>
</dbReference>
<sequence>MTMTKRTDKNEDARPPAPGERRGRVGGFVRERLNGLGARYALLLVWLAMAVVYGILMPDKFLNVSTVQAIFGSQSALLLLAVASLCTMVVGEFDLSFAGVMGVSATLVPVLVGLHHMNIVLACLIALAAAVVCGAINAFFIVKLGISSLIVTLGTASLYVGIAENIAHSNTVSVFNQTFSNLALTQFLGLPLSFYYGLVACLVFAYVLTWTPMGRHIVFVGANREVARLAGIRVDRVRATSYIVAGFVAGLAGILLVASVGGFDPTASANYLLPALAAVFLGTAIVKPGQFNPMGTFLGIYFLETGIIGLQLLGYAGWVEDVFYGAGLVLAVTAAVLIRSRTKTA</sequence>
<feature type="transmembrane region" description="Helical" evidence="7">
    <location>
        <begin position="322"/>
        <end position="338"/>
    </location>
</feature>
<dbReference type="InterPro" id="IPR001851">
    <property type="entry name" value="ABC_transp_permease"/>
</dbReference>
<feature type="transmembrane region" description="Helical" evidence="7">
    <location>
        <begin position="69"/>
        <end position="90"/>
    </location>
</feature>
<dbReference type="CDD" id="cd06579">
    <property type="entry name" value="TM_PBP1_transp_AraH_like"/>
    <property type="match status" value="1"/>
</dbReference>